<accession>A0A395JIZ6</accession>
<keyword evidence="2" id="KW-1185">Reference proteome</keyword>
<dbReference type="AlphaFoldDB" id="A0A395JIZ6"/>
<sequence>MSFNNGSSEMLFELQTNNSQRCDVDRPEFILAQSFTLYMSIGTYFSNRR</sequence>
<organism evidence="1 2">
    <name type="scientific">Arenicella xantha</name>
    <dbReference type="NCBI Taxonomy" id="644221"/>
    <lineage>
        <taxon>Bacteria</taxon>
        <taxon>Pseudomonadati</taxon>
        <taxon>Pseudomonadota</taxon>
        <taxon>Gammaproteobacteria</taxon>
        <taxon>Arenicellales</taxon>
        <taxon>Arenicellaceae</taxon>
        <taxon>Arenicella</taxon>
    </lineage>
</organism>
<dbReference type="EMBL" id="QNRT01000002">
    <property type="protein sequence ID" value="RBP50756.1"/>
    <property type="molecule type" value="Genomic_DNA"/>
</dbReference>
<proteinExistence type="predicted"/>
<comment type="caution">
    <text evidence="1">The sequence shown here is derived from an EMBL/GenBank/DDBJ whole genome shotgun (WGS) entry which is preliminary data.</text>
</comment>
<dbReference type="InParanoid" id="A0A395JIZ6"/>
<protein>
    <submittedName>
        <fullName evidence="1">Uncharacterized protein</fullName>
    </submittedName>
</protein>
<evidence type="ECO:0000313" key="2">
    <source>
        <dbReference type="Proteomes" id="UP000253083"/>
    </source>
</evidence>
<reference evidence="1 2" key="1">
    <citation type="submission" date="2018-06" db="EMBL/GenBank/DDBJ databases">
        <title>Genomic Encyclopedia of Type Strains, Phase IV (KMG-IV): sequencing the most valuable type-strain genomes for metagenomic binning, comparative biology and taxonomic classification.</title>
        <authorList>
            <person name="Goeker M."/>
        </authorList>
    </citation>
    <scope>NUCLEOTIDE SEQUENCE [LARGE SCALE GENOMIC DNA]</scope>
    <source>
        <strain evidence="1 2">DSM 24032</strain>
    </source>
</reference>
<gene>
    <name evidence="1" type="ORF">DFR28_102168</name>
</gene>
<evidence type="ECO:0000313" key="1">
    <source>
        <dbReference type="EMBL" id="RBP50756.1"/>
    </source>
</evidence>
<dbReference type="Proteomes" id="UP000253083">
    <property type="component" value="Unassembled WGS sequence"/>
</dbReference>
<name>A0A395JIZ6_9GAMM</name>